<dbReference type="Proteomes" id="UP001500886">
    <property type="component" value="Unassembled WGS sequence"/>
</dbReference>
<dbReference type="EMBL" id="BAAASL010000006">
    <property type="protein sequence ID" value="GAA2713654.1"/>
    <property type="molecule type" value="Genomic_DNA"/>
</dbReference>
<evidence type="ECO:0000313" key="4">
    <source>
        <dbReference type="EMBL" id="GAA2713654.1"/>
    </source>
</evidence>
<feature type="signal peptide" evidence="3">
    <location>
        <begin position="1"/>
        <end position="25"/>
    </location>
</feature>
<gene>
    <name evidence="4" type="ORF">GCM10010315_19620</name>
</gene>
<organism evidence="4 5">
    <name type="scientific">Streptomyces luteosporeus</name>
    <dbReference type="NCBI Taxonomy" id="173856"/>
    <lineage>
        <taxon>Bacteria</taxon>
        <taxon>Bacillati</taxon>
        <taxon>Actinomycetota</taxon>
        <taxon>Actinomycetes</taxon>
        <taxon>Kitasatosporales</taxon>
        <taxon>Streptomycetaceae</taxon>
        <taxon>Streptomyces</taxon>
    </lineage>
</organism>
<keyword evidence="3" id="KW-0732">Signal</keyword>
<reference evidence="5" key="1">
    <citation type="journal article" date="2019" name="Int. J. Syst. Evol. Microbiol.">
        <title>The Global Catalogue of Microorganisms (GCM) 10K type strain sequencing project: providing services to taxonomists for standard genome sequencing and annotation.</title>
        <authorList>
            <consortium name="The Broad Institute Genomics Platform"/>
            <consortium name="The Broad Institute Genome Sequencing Center for Infectious Disease"/>
            <person name="Wu L."/>
            <person name="Ma J."/>
        </authorList>
    </citation>
    <scope>NUCLEOTIDE SEQUENCE [LARGE SCALE GENOMIC DNA]</scope>
    <source>
        <strain evidence="5">JCM 4542</strain>
    </source>
</reference>
<feature type="chain" id="PRO_5046376974" description="LPXTG cell wall anchor domain-containing protein" evidence="3">
    <location>
        <begin position="26"/>
        <end position="216"/>
    </location>
</feature>
<evidence type="ECO:0000313" key="5">
    <source>
        <dbReference type="Proteomes" id="UP001500886"/>
    </source>
</evidence>
<comment type="caution">
    <text evidence="4">The sequence shown here is derived from an EMBL/GenBank/DDBJ whole genome shotgun (WGS) entry which is preliminary data.</text>
</comment>
<name>A0ABP6G3D0_9ACTN</name>
<protein>
    <recommendedName>
        <fullName evidence="6">LPXTG cell wall anchor domain-containing protein</fullName>
    </recommendedName>
</protein>
<feature type="transmembrane region" description="Helical" evidence="2">
    <location>
        <begin position="189"/>
        <end position="207"/>
    </location>
</feature>
<dbReference type="RefSeq" id="WP_344434494.1">
    <property type="nucleotide sequence ID" value="NZ_BAAASL010000006.1"/>
</dbReference>
<feature type="region of interest" description="Disordered" evidence="1">
    <location>
        <begin position="120"/>
        <end position="188"/>
    </location>
</feature>
<accession>A0ABP6G3D0</accession>
<evidence type="ECO:0000256" key="3">
    <source>
        <dbReference type="SAM" id="SignalP"/>
    </source>
</evidence>
<evidence type="ECO:0008006" key="6">
    <source>
        <dbReference type="Google" id="ProtNLM"/>
    </source>
</evidence>
<keyword evidence="5" id="KW-1185">Reference proteome</keyword>
<keyword evidence="2" id="KW-1133">Transmembrane helix</keyword>
<keyword evidence="2" id="KW-0472">Membrane</keyword>
<sequence length="216" mass="21622">MDAVRFALCGAVTAAIAVCAGPAHAHDGPALRSGPLQLAPVSGRPGGEVRLRVSGCAGERGTASSEAFVTDARLAKDTTGLFAEATIRRAVRPGTYPVKVTCAGTDATADGRLTVVDAHRGTAPHDAPDDDVAAPGRAGHDAYGAHEEDDDGFGDAAGRDRAHPHASPVAPVPAGGGGSVPAPERPDTAGLVLAGTTAAIAGGLIWYRRRTDAAGR</sequence>
<evidence type="ECO:0000256" key="2">
    <source>
        <dbReference type="SAM" id="Phobius"/>
    </source>
</evidence>
<evidence type="ECO:0000256" key="1">
    <source>
        <dbReference type="SAM" id="MobiDB-lite"/>
    </source>
</evidence>
<proteinExistence type="predicted"/>
<keyword evidence="2" id="KW-0812">Transmembrane</keyword>